<dbReference type="AlphaFoldDB" id="A0A059XHK0"/>
<dbReference type="InterPro" id="IPR050397">
    <property type="entry name" value="Env_Response_Regulators"/>
</dbReference>
<dbReference type="InterPro" id="IPR018490">
    <property type="entry name" value="cNMP-bd_dom_sf"/>
</dbReference>
<keyword evidence="2" id="KW-0805">Transcription regulation</keyword>
<sequence>MTKNSFNQRNSVLTFSDSSSENFFSCNPWLLFFNRHEIDYQLFSLSPNDVVLFDSSSRLYIILIGSLIITKVFKNTHKITLNLLTTGDTFGQLELIDDSFYYEAQAISKTTIACIHYNTIIRACNNYPPFNLFFVNHLLYRSGRVNHFIEIVSHKNITSRLVSLLLLLAEQNGTQGSNGIVLNFTVTHKILAQIIGSSRVSVTRILSELLKTKLISIQKKKIVVHSPVLLSQRILNK</sequence>
<protein>
    <recommendedName>
        <fullName evidence="8">Global nitrogen transcriptional regulator</fullName>
    </recommendedName>
</protein>
<accession>A0A059XHK0</accession>
<dbReference type="Pfam" id="PF00027">
    <property type="entry name" value="cNMP_binding"/>
    <property type="match status" value="1"/>
</dbReference>
<organism evidence="7">
    <name type="scientific">Pyropia kanakaensis</name>
    <dbReference type="NCBI Taxonomy" id="139729"/>
    <lineage>
        <taxon>Eukaryota</taxon>
        <taxon>Rhodophyta</taxon>
        <taxon>Bangiophyceae</taxon>
        <taxon>Bangiales</taxon>
        <taxon>Bangiaceae</taxon>
        <taxon>Pyropia</taxon>
    </lineage>
</organism>
<dbReference type="Pfam" id="PF13545">
    <property type="entry name" value="HTH_Crp_2"/>
    <property type="match status" value="1"/>
</dbReference>
<evidence type="ECO:0000256" key="1">
    <source>
        <dbReference type="ARBA" id="ARBA00004474"/>
    </source>
</evidence>
<dbReference type="InterPro" id="IPR012318">
    <property type="entry name" value="HTH_CRP"/>
</dbReference>
<evidence type="ECO:0000256" key="3">
    <source>
        <dbReference type="ARBA" id="ARBA00023125"/>
    </source>
</evidence>
<evidence type="ECO:0008006" key="8">
    <source>
        <dbReference type="Google" id="ProtNLM"/>
    </source>
</evidence>
<keyword evidence="4" id="KW-0804">Transcription</keyword>
<dbReference type="PANTHER" id="PTHR24567">
    <property type="entry name" value="CRP FAMILY TRANSCRIPTIONAL REGULATORY PROTEIN"/>
    <property type="match status" value="1"/>
</dbReference>
<dbReference type="InterPro" id="IPR036390">
    <property type="entry name" value="WH_DNA-bd_sf"/>
</dbReference>
<dbReference type="CDD" id="cd00038">
    <property type="entry name" value="CAP_ED"/>
    <property type="match status" value="1"/>
</dbReference>
<dbReference type="Gene3D" id="2.60.120.10">
    <property type="entry name" value="Jelly Rolls"/>
    <property type="match status" value="1"/>
</dbReference>
<dbReference type="SUPFAM" id="SSF51206">
    <property type="entry name" value="cAMP-binding domain-like"/>
    <property type="match status" value="1"/>
</dbReference>
<dbReference type="InterPro" id="IPR014710">
    <property type="entry name" value="RmlC-like_jellyroll"/>
</dbReference>
<proteinExistence type="predicted"/>
<dbReference type="PROSITE" id="PS51063">
    <property type="entry name" value="HTH_CRP_2"/>
    <property type="match status" value="1"/>
</dbReference>
<comment type="subcellular location">
    <subcellularLocation>
        <location evidence="1">Plastid</location>
    </subcellularLocation>
</comment>
<dbReference type="PROSITE" id="PS50042">
    <property type="entry name" value="CNMP_BINDING_3"/>
    <property type="match status" value="1"/>
</dbReference>
<dbReference type="Gene3D" id="1.10.10.10">
    <property type="entry name" value="Winged helix-like DNA-binding domain superfamily/Winged helix DNA-binding domain"/>
    <property type="match status" value="1"/>
</dbReference>
<dbReference type="GO" id="GO:0005829">
    <property type="term" value="C:cytosol"/>
    <property type="evidence" value="ECO:0007669"/>
    <property type="project" value="TreeGrafter"/>
</dbReference>
<evidence type="ECO:0000259" key="6">
    <source>
        <dbReference type="PROSITE" id="PS51063"/>
    </source>
</evidence>
<evidence type="ECO:0000256" key="4">
    <source>
        <dbReference type="ARBA" id="ARBA00023163"/>
    </source>
</evidence>
<dbReference type="EMBL" id="KJ776836">
    <property type="protein sequence ID" value="AIA21371.1"/>
    <property type="molecule type" value="Genomic_DNA"/>
</dbReference>
<keyword evidence="3" id="KW-0238">DNA-binding</keyword>
<dbReference type="SUPFAM" id="SSF46785">
    <property type="entry name" value="Winged helix' DNA-binding domain"/>
    <property type="match status" value="1"/>
</dbReference>
<evidence type="ECO:0000313" key="7">
    <source>
        <dbReference type="EMBL" id="AIA21371.1"/>
    </source>
</evidence>
<dbReference type="GO" id="GO:0003700">
    <property type="term" value="F:DNA-binding transcription factor activity"/>
    <property type="evidence" value="ECO:0007669"/>
    <property type="project" value="InterPro"/>
</dbReference>
<dbReference type="InterPro" id="IPR036388">
    <property type="entry name" value="WH-like_DNA-bd_sf"/>
</dbReference>
<dbReference type="InterPro" id="IPR000595">
    <property type="entry name" value="cNMP-bd_dom"/>
</dbReference>
<evidence type="ECO:0000256" key="2">
    <source>
        <dbReference type="ARBA" id="ARBA00023015"/>
    </source>
</evidence>
<feature type="domain" description="HTH crp-type" evidence="6">
    <location>
        <begin position="155"/>
        <end position="228"/>
    </location>
</feature>
<gene>
    <name evidence="7" type="primary">ycf28</name>
</gene>
<dbReference type="PROSITE" id="PS00042">
    <property type="entry name" value="HTH_CRP_1"/>
    <property type="match status" value="1"/>
</dbReference>
<feature type="domain" description="Cyclic nucleotide-binding" evidence="5">
    <location>
        <begin position="54"/>
        <end position="99"/>
    </location>
</feature>
<name>A0A059XHK0_9RHOD</name>
<geneLocation type="plastid" evidence="7"/>
<keyword evidence="7" id="KW-0934">Plastid</keyword>
<dbReference type="PANTHER" id="PTHR24567:SF65">
    <property type="entry name" value="REGULATORY PROTEIN CYSR HOMOLOG"/>
    <property type="match status" value="1"/>
</dbReference>
<dbReference type="InterPro" id="IPR018335">
    <property type="entry name" value="Tscrpt_reg_HTH_Crp-type_CS"/>
</dbReference>
<dbReference type="SMART" id="SM00419">
    <property type="entry name" value="HTH_CRP"/>
    <property type="match status" value="1"/>
</dbReference>
<evidence type="ECO:0000259" key="5">
    <source>
        <dbReference type="PROSITE" id="PS50042"/>
    </source>
</evidence>
<dbReference type="GO" id="GO:0009536">
    <property type="term" value="C:plastid"/>
    <property type="evidence" value="ECO:0007669"/>
    <property type="project" value="UniProtKB-SubCell"/>
</dbReference>
<dbReference type="GO" id="GO:0003677">
    <property type="term" value="F:DNA binding"/>
    <property type="evidence" value="ECO:0007669"/>
    <property type="project" value="UniProtKB-KW"/>
</dbReference>
<reference evidence="7" key="1">
    <citation type="journal article" date="2014" name="Sci. Rep.">
        <title>Minimally destructive sampling of type specimens of Pyropia (Bangiales, Rhodophyta) recovers complete plastid and mitochondrial genomes.</title>
        <authorList>
            <person name="Hughey J.R."/>
            <person name="Gabrielson P.W."/>
            <person name="Rohmer L."/>
            <person name="Tortolani J."/>
            <person name="Silva M."/>
            <person name="Miller K.A."/>
            <person name="Young J.D."/>
            <person name="Martell C."/>
            <person name="Ruediger E."/>
        </authorList>
    </citation>
    <scope>NUCLEOTIDE SEQUENCE</scope>
</reference>